<dbReference type="Pfam" id="PF00171">
    <property type="entry name" value="Aldedh"/>
    <property type="match status" value="1"/>
</dbReference>
<dbReference type="PANTHER" id="PTHR43353">
    <property type="entry name" value="SUCCINATE-SEMIALDEHYDE DEHYDROGENASE, MITOCHONDRIAL"/>
    <property type="match status" value="1"/>
</dbReference>
<name>A0A5K7WWC0_9BACL</name>
<dbReference type="FunFam" id="3.40.605.10:FF:000005">
    <property type="entry name" value="Succinate-semialdehyde dehydrogenase I"/>
    <property type="match status" value="1"/>
</dbReference>
<protein>
    <submittedName>
        <fullName evidence="4">Aldehyde dehydrogenase</fullName>
    </submittedName>
</protein>
<dbReference type="InterPro" id="IPR015590">
    <property type="entry name" value="Aldehyde_DH_dom"/>
</dbReference>
<dbReference type="InterPro" id="IPR016163">
    <property type="entry name" value="Ald_DH_C"/>
</dbReference>
<keyword evidence="2" id="KW-0560">Oxidoreductase</keyword>
<dbReference type="GO" id="GO:0009450">
    <property type="term" value="P:gamma-aminobutyric acid catabolic process"/>
    <property type="evidence" value="ECO:0007669"/>
    <property type="project" value="TreeGrafter"/>
</dbReference>
<dbReference type="Proteomes" id="UP000326951">
    <property type="component" value="Chromosome"/>
</dbReference>
<evidence type="ECO:0000313" key="4">
    <source>
        <dbReference type="EMBL" id="BBN97999.1"/>
    </source>
</evidence>
<dbReference type="Gene3D" id="3.40.605.10">
    <property type="entry name" value="Aldehyde Dehydrogenase, Chain A, domain 1"/>
    <property type="match status" value="1"/>
</dbReference>
<comment type="similarity">
    <text evidence="1">Belongs to the aldehyde dehydrogenase family.</text>
</comment>
<proteinExistence type="inferred from homology"/>
<gene>
    <name evidence="4" type="ORF">St703_07040</name>
</gene>
<dbReference type="Gene3D" id="3.40.309.10">
    <property type="entry name" value="Aldehyde Dehydrogenase, Chain A, domain 2"/>
    <property type="match status" value="1"/>
</dbReference>
<dbReference type="AlphaFoldDB" id="A0A5K7WWC0"/>
<dbReference type="SUPFAM" id="SSF53720">
    <property type="entry name" value="ALDH-like"/>
    <property type="match status" value="1"/>
</dbReference>
<sequence>MMASKDSFLEQAPKQLFIGGKWLDAESGAVDDVVNPATGEVIAQVARGSVADTEKAIEAAQAAFPIWASLDVDERAKILRRAADLITEKADELAAILTIEQGKPLAQAKGEVLGGAESVRWHAEELRRVYGETIPGPNGHLFLVQKEPLGVVGAITPWNFPSSMITRKISPALAGGNAIVLKPSPETPLSATALMKVFQEAGIPDGTVNLVMGDAAAIGKTLTESNTVRKITFTGSTAVGKRLFEQSADTLKKVSLELGGHAPFIVFDDAPLDKVVNDLVAAKFRNNGQVCTSPNRIFVHESIREAFTEKLVEAVKSVKVGNGLDEGVLAGPLIRKDALGKIQRQVDDSVAKGAQLLIGGKRLTDGAYANGYFYAPTVLGGVSTKMAIFYQETFGPVIPLIPFTDTDEVIRMANDTDYGLASYFYTLDLKRIAKVSQGLQYGMVGVNSNTVAFTQTPFGGVKHSGFGRENGHQGIDDYVNTKFVNLNYGI</sequence>
<evidence type="ECO:0000256" key="1">
    <source>
        <dbReference type="ARBA" id="ARBA00009986"/>
    </source>
</evidence>
<dbReference type="PANTHER" id="PTHR43353:SF5">
    <property type="entry name" value="SUCCINATE-SEMIALDEHYDE DEHYDROGENASE, MITOCHONDRIAL"/>
    <property type="match status" value="1"/>
</dbReference>
<reference evidence="4 5" key="1">
    <citation type="submission" date="2019-09" db="EMBL/GenBank/DDBJ databases">
        <title>Complete genome sequence of Sporolactobacillus terrae 70-3.</title>
        <authorList>
            <person name="Tanaka N."/>
            <person name="Shiwa Y."/>
            <person name="Fujita N."/>
            <person name="Tanasupawat S."/>
        </authorList>
    </citation>
    <scope>NUCLEOTIDE SEQUENCE [LARGE SCALE GENOMIC DNA]</scope>
    <source>
        <strain evidence="4 5">70-3</strain>
    </source>
</reference>
<evidence type="ECO:0000313" key="5">
    <source>
        <dbReference type="Proteomes" id="UP000326951"/>
    </source>
</evidence>
<organism evidence="4 5">
    <name type="scientific">Sporolactobacillus terrae</name>
    <dbReference type="NCBI Taxonomy" id="269673"/>
    <lineage>
        <taxon>Bacteria</taxon>
        <taxon>Bacillati</taxon>
        <taxon>Bacillota</taxon>
        <taxon>Bacilli</taxon>
        <taxon>Bacillales</taxon>
        <taxon>Sporolactobacillaceae</taxon>
        <taxon>Sporolactobacillus</taxon>
    </lineage>
</organism>
<dbReference type="InterPro" id="IPR016162">
    <property type="entry name" value="Ald_DH_N"/>
</dbReference>
<evidence type="ECO:0000256" key="2">
    <source>
        <dbReference type="ARBA" id="ARBA00023002"/>
    </source>
</evidence>
<dbReference type="CDD" id="cd07103">
    <property type="entry name" value="ALDH_F5_SSADH_GabD"/>
    <property type="match status" value="1"/>
</dbReference>
<evidence type="ECO:0000259" key="3">
    <source>
        <dbReference type="Pfam" id="PF00171"/>
    </source>
</evidence>
<dbReference type="EMBL" id="AP021853">
    <property type="protein sequence ID" value="BBN97999.1"/>
    <property type="molecule type" value="Genomic_DNA"/>
</dbReference>
<accession>A0A5K7WWC0</accession>
<dbReference type="FunFam" id="3.40.309.10:FF:000004">
    <property type="entry name" value="Succinate-semialdehyde dehydrogenase I"/>
    <property type="match status" value="1"/>
</dbReference>
<dbReference type="InterPro" id="IPR016161">
    <property type="entry name" value="Ald_DH/histidinol_DH"/>
</dbReference>
<dbReference type="InterPro" id="IPR050740">
    <property type="entry name" value="Aldehyde_DH_Superfamily"/>
</dbReference>
<feature type="domain" description="Aldehyde dehydrogenase" evidence="3">
    <location>
        <begin position="22"/>
        <end position="484"/>
    </location>
</feature>
<dbReference type="GO" id="GO:0004777">
    <property type="term" value="F:succinate-semialdehyde dehydrogenase (NAD+) activity"/>
    <property type="evidence" value="ECO:0007669"/>
    <property type="project" value="TreeGrafter"/>
</dbReference>